<dbReference type="Pfam" id="PF13079">
    <property type="entry name" value="DUF3916"/>
    <property type="match status" value="1"/>
</dbReference>
<reference evidence="1 2" key="1">
    <citation type="submission" date="2018-03" db="EMBL/GenBank/DDBJ databases">
        <title>Diversity of phytobeneficial traits revealed by whole-genome analysis of worldwide-isolated phenazine-producing Pseudomonas spp.</title>
        <authorList>
            <person name="Biessy A."/>
            <person name="Novinscak A."/>
            <person name="Blom J."/>
            <person name="Leger G."/>
            <person name="Thomashow L.S."/>
            <person name="Cazorla F.M."/>
            <person name="Josic D."/>
            <person name="Filion M."/>
        </authorList>
    </citation>
    <scope>NUCLEOTIDE SEQUENCE [LARGE SCALE GENOMIC DNA]</scope>
    <source>
        <strain evidence="1 2">30B</strain>
    </source>
</reference>
<gene>
    <name evidence="1" type="ORF">C4K03_5259</name>
</gene>
<evidence type="ECO:0000313" key="2">
    <source>
        <dbReference type="Proteomes" id="UP000268696"/>
    </source>
</evidence>
<dbReference type="EMBL" id="CP027754">
    <property type="protein sequence ID" value="AZE57383.1"/>
    <property type="molecule type" value="Genomic_DNA"/>
</dbReference>
<proteinExistence type="predicted"/>
<organism evidence="1 2">
    <name type="scientific">Pseudomonas synxantha</name>
    <dbReference type="NCBI Taxonomy" id="47883"/>
    <lineage>
        <taxon>Bacteria</taxon>
        <taxon>Pseudomonadati</taxon>
        <taxon>Pseudomonadota</taxon>
        <taxon>Gammaproteobacteria</taxon>
        <taxon>Pseudomonadales</taxon>
        <taxon>Pseudomonadaceae</taxon>
        <taxon>Pseudomonas</taxon>
    </lineage>
</organism>
<protein>
    <submittedName>
        <fullName evidence="1">Uncharacterized protein</fullName>
    </submittedName>
</protein>
<name>A0A3G7UE15_9PSED</name>
<sequence length="111" mass="12521">MIESRVEGKKTTTEILDHCAQQLIRAAGYLVEARPDDSPGCWVVANIIIPDMFSSGISVYTNRRRYLGSTQPFDYEQLRQLRIIGRSLASEWGLAVPPGFHDIGFHFGHED</sequence>
<dbReference type="Proteomes" id="UP000268696">
    <property type="component" value="Chromosome"/>
</dbReference>
<evidence type="ECO:0000313" key="1">
    <source>
        <dbReference type="EMBL" id="AZE57383.1"/>
    </source>
</evidence>
<dbReference type="AlphaFoldDB" id="A0A3G7UE15"/>
<dbReference type="InterPro" id="IPR025075">
    <property type="entry name" value="DUF3916"/>
</dbReference>
<dbReference type="RefSeq" id="WP_241194411.1">
    <property type="nucleotide sequence ID" value="NZ_CP027754.1"/>
</dbReference>
<accession>A0A3G7UE15</accession>